<gene>
    <name evidence="1" type="ORF">NQ176_g8920</name>
</gene>
<evidence type="ECO:0000313" key="2">
    <source>
        <dbReference type="Proteomes" id="UP001143910"/>
    </source>
</evidence>
<protein>
    <submittedName>
        <fullName evidence="1">Uncharacterized protein</fullName>
    </submittedName>
</protein>
<accession>A0ACC1MQ69</accession>
<proteinExistence type="predicted"/>
<name>A0ACC1MQ69_9HYPO</name>
<dbReference type="Proteomes" id="UP001143910">
    <property type="component" value="Unassembled WGS sequence"/>
</dbReference>
<dbReference type="EMBL" id="JANJQO010001860">
    <property type="protein sequence ID" value="KAJ2968954.1"/>
    <property type="molecule type" value="Genomic_DNA"/>
</dbReference>
<organism evidence="1 2">
    <name type="scientific">Zarea fungicola</name>
    <dbReference type="NCBI Taxonomy" id="93591"/>
    <lineage>
        <taxon>Eukaryota</taxon>
        <taxon>Fungi</taxon>
        <taxon>Dikarya</taxon>
        <taxon>Ascomycota</taxon>
        <taxon>Pezizomycotina</taxon>
        <taxon>Sordariomycetes</taxon>
        <taxon>Hypocreomycetidae</taxon>
        <taxon>Hypocreales</taxon>
        <taxon>Cordycipitaceae</taxon>
        <taxon>Zarea</taxon>
    </lineage>
</organism>
<sequence>MTNFTDLPKALIRRISGCLRLPGDVNALLRTCHTIRQALGSWPYQVVEEDPKCIGKALECAINYKNIGLFNRVLDLDEKQLRPFFFQPFDLLNRTVMSGQLALLKRPLGQPQAIEALQKLLEECERCISPSLLSTAANCGHADIVDYLLKMPGTDVNLTSGSRGVTALHAAVSGKRNSSNIICMLLKAGADAEKVSLLGKKRPLDEAVASNNVEGVRALLAGGAVADKQIAPDKRYSPFDYLHWKHADAAEITALLLKHGASASGTQDSGVKPLHRAMQAGRDDIVALLLEHQADIFTASDKHGKSGLEYVFQNCNIRTCRLFVEHGAIRRGMRCGRQTIQEVAASSGDTEKLEWALDYQEFHKTLPRNVSNEPSPTQLLRSAGSPRVVELLIRRGADAGDAFYGRPGFIDEVLHSRSRRKYDSERLETLKSLLAHGATSKMTEKQKQDMLTEEMKKSSRDVIIPILIDGKVEVSSVVKTELLFQYVQGDSKLHFTNRTVKQLVHWGADINAVDGNGRTALRLAMIHHHYKSLKLFLDLDADYKVLDNAGNTMLHGIYKPKKNLEVSTVTKLLKLGLDPNAANGAGHTPLDLSLRYANRTFVKTYLEHGTDVHSLRMIGDTDAVMMSTMHLAAVVSYPHGLMMLAELGLDVNGRDDKGRTPLHWAKSKNYEEHVVILTYAGADVDAEDEAGNIAWNVQPGLYPDLEQDFDVPPLV</sequence>
<reference evidence="1" key="1">
    <citation type="submission" date="2022-08" db="EMBL/GenBank/DDBJ databases">
        <title>Genome Sequence of Lecanicillium fungicola.</title>
        <authorList>
            <person name="Buettner E."/>
        </authorList>
    </citation>
    <scope>NUCLEOTIDE SEQUENCE</scope>
    <source>
        <strain evidence="1">Babe33</strain>
    </source>
</reference>
<comment type="caution">
    <text evidence="1">The sequence shown here is derived from an EMBL/GenBank/DDBJ whole genome shotgun (WGS) entry which is preliminary data.</text>
</comment>
<evidence type="ECO:0000313" key="1">
    <source>
        <dbReference type="EMBL" id="KAJ2968954.1"/>
    </source>
</evidence>
<keyword evidence="2" id="KW-1185">Reference proteome</keyword>